<reference evidence="2 3" key="1">
    <citation type="journal article" date="2012" name="Genome Biol.">
        <title>Genome and low-iron response of an oceanic diatom adapted to chronic iron limitation.</title>
        <authorList>
            <person name="Lommer M."/>
            <person name="Specht M."/>
            <person name="Roy A.S."/>
            <person name="Kraemer L."/>
            <person name="Andreson R."/>
            <person name="Gutowska M.A."/>
            <person name="Wolf J."/>
            <person name="Bergner S.V."/>
            <person name="Schilhabel M.B."/>
            <person name="Klostermeier U.C."/>
            <person name="Beiko R.G."/>
            <person name="Rosenstiel P."/>
            <person name="Hippler M."/>
            <person name="Laroche J."/>
        </authorList>
    </citation>
    <scope>NUCLEOTIDE SEQUENCE [LARGE SCALE GENOMIC DNA]</scope>
    <source>
        <strain evidence="2 3">CCMP1005</strain>
    </source>
</reference>
<name>K0S2Z5_THAOC</name>
<evidence type="ECO:0000313" key="2">
    <source>
        <dbReference type="EMBL" id="EJK53232.1"/>
    </source>
</evidence>
<dbReference type="AlphaFoldDB" id="K0S2Z5"/>
<protein>
    <submittedName>
        <fullName evidence="2">Uncharacterized protein</fullName>
    </submittedName>
</protein>
<organism evidence="2 3">
    <name type="scientific">Thalassiosira oceanica</name>
    <name type="common">Marine diatom</name>
    <dbReference type="NCBI Taxonomy" id="159749"/>
    <lineage>
        <taxon>Eukaryota</taxon>
        <taxon>Sar</taxon>
        <taxon>Stramenopiles</taxon>
        <taxon>Ochrophyta</taxon>
        <taxon>Bacillariophyta</taxon>
        <taxon>Coscinodiscophyceae</taxon>
        <taxon>Thalassiosirophycidae</taxon>
        <taxon>Thalassiosirales</taxon>
        <taxon>Thalassiosiraceae</taxon>
        <taxon>Thalassiosira</taxon>
    </lineage>
</organism>
<feature type="compositionally biased region" description="Basic residues" evidence="1">
    <location>
        <begin position="59"/>
        <end position="68"/>
    </location>
</feature>
<gene>
    <name evidence="2" type="ORF">THAOC_27381</name>
</gene>
<accession>K0S2Z5</accession>
<feature type="compositionally biased region" description="Low complexity" evidence="1">
    <location>
        <begin position="84"/>
        <end position="103"/>
    </location>
</feature>
<feature type="compositionally biased region" description="Basic and acidic residues" evidence="1">
    <location>
        <begin position="48"/>
        <end position="58"/>
    </location>
</feature>
<feature type="region of interest" description="Disordered" evidence="1">
    <location>
        <begin position="1"/>
        <end position="21"/>
    </location>
</feature>
<comment type="caution">
    <text evidence="2">The sequence shown here is derived from an EMBL/GenBank/DDBJ whole genome shotgun (WGS) entry which is preliminary data.</text>
</comment>
<evidence type="ECO:0000256" key="1">
    <source>
        <dbReference type="SAM" id="MobiDB-lite"/>
    </source>
</evidence>
<dbReference type="Proteomes" id="UP000266841">
    <property type="component" value="Unassembled WGS sequence"/>
</dbReference>
<keyword evidence="3" id="KW-1185">Reference proteome</keyword>
<proteinExistence type="predicted"/>
<dbReference type="EMBL" id="AGNL01038196">
    <property type="protein sequence ID" value="EJK53232.1"/>
    <property type="molecule type" value="Genomic_DNA"/>
</dbReference>
<sequence>MARRRSTVDAALEETPERHYPRYKELLLQAAAFFSVDRPLRVGPTHGAEQRSEVSGRGRKDRHRKAGRTGRSMQVGEGSGMNPAAAFAEGGYPAAATADGAATSDDDDGASTASGSSEGNATQEADEDESTADGTREGGPAGGELSHRA</sequence>
<feature type="region of interest" description="Disordered" evidence="1">
    <location>
        <begin position="40"/>
        <end position="149"/>
    </location>
</feature>
<evidence type="ECO:0000313" key="3">
    <source>
        <dbReference type="Proteomes" id="UP000266841"/>
    </source>
</evidence>
<feature type="non-terminal residue" evidence="2">
    <location>
        <position position="149"/>
    </location>
</feature>